<sequence>MGESAAAKWLMQEAVDHLTEDNVGVYELLWLLRGSEFVLNEAAAKQLARQTAASLISTGAASLVQLRWPTNEIVSTDVPDDRLYDDTVFEPGQAGLYLALTSTEPA</sequence>
<dbReference type="Proteomes" id="UP000694257">
    <property type="component" value="Chromosome"/>
</dbReference>
<protein>
    <submittedName>
        <fullName evidence="1">Uncharacterized protein</fullName>
    </submittedName>
</protein>
<evidence type="ECO:0000313" key="2">
    <source>
        <dbReference type="Proteomes" id="UP000694257"/>
    </source>
</evidence>
<evidence type="ECO:0000313" key="1">
    <source>
        <dbReference type="EMBL" id="QXN90473.1"/>
    </source>
</evidence>
<dbReference type="EMBL" id="CP078145">
    <property type="protein sequence ID" value="QXN90473.1"/>
    <property type="molecule type" value="Genomic_DNA"/>
</dbReference>
<accession>A0ABX8RLG6</accession>
<keyword evidence="2" id="KW-1185">Reference proteome</keyword>
<reference evidence="1 2" key="1">
    <citation type="submission" date="2021-07" db="EMBL/GenBank/DDBJ databases">
        <title>Whole Genome Sequence of Nocardia Iowensis.</title>
        <authorList>
            <person name="Lamm A."/>
            <person name="Collins-Fairclough A.M."/>
            <person name="Bunk B."/>
            <person name="Sproer C."/>
        </authorList>
    </citation>
    <scope>NUCLEOTIDE SEQUENCE [LARGE SCALE GENOMIC DNA]</scope>
    <source>
        <strain evidence="1 2">NRRL 5646</strain>
    </source>
</reference>
<organism evidence="1 2">
    <name type="scientific">Nocardia iowensis</name>
    <dbReference type="NCBI Taxonomy" id="204891"/>
    <lineage>
        <taxon>Bacteria</taxon>
        <taxon>Bacillati</taxon>
        <taxon>Actinomycetota</taxon>
        <taxon>Actinomycetes</taxon>
        <taxon>Mycobacteriales</taxon>
        <taxon>Nocardiaceae</taxon>
        <taxon>Nocardia</taxon>
    </lineage>
</organism>
<gene>
    <name evidence="1" type="ORF">KV110_34585</name>
</gene>
<dbReference type="RefSeq" id="WP_218471344.1">
    <property type="nucleotide sequence ID" value="NZ_BAABJN010000006.1"/>
</dbReference>
<proteinExistence type="predicted"/>
<name>A0ABX8RLG6_NOCIO</name>